<dbReference type="EMBL" id="CAJVPS010000993">
    <property type="protein sequence ID" value="CAG8518979.1"/>
    <property type="molecule type" value="Genomic_DNA"/>
</dbReference>
<dbReference type="GO" id="GO:0035267">
    <property type="term" value="C:NuA4 histone acetyltransferase complex"/>
    <property type="evidence" value="ECO:0007669"/>
    <property type="project" value="InterPro"/>
</dbReference>
<dbReference type="GO" id="GO:0005634">
    <property type="term" value="C:nucleus"/>
    <property type="evidence" value="ECO:0007669"/>
    <property type="project" value="UniProtKB-SubCell"/>
</dbReference>
<keyword evidence="5 7" id="KW-0539">Nucleus</keyword>
<comment type="similarity">
    <text evidence="2 7">Belongs to the enhancer of polycomb family.</text>
</comment>
<dbReference type="OrthoDB" id="435275at2759"/>
<comment type="caution">
    <text evidence="10">The sequence shown here is derived from an EMBL/GenBank/DDBJ whole genome shotgun (WGS) entry which is preliminary data.</text>
</comment>
<sequence>MQQPQLLTNRKSFRSRKIDNKKPLRLYWERELDDIDDYSTQIRSAPPIETGVEKEEEEEVHLQEALTAKEEAFKTGKKVEKSIPVPEAITDLAEYEDLYKEKNWEDPKAFVKFSEDIESSTGCPYTLTDDDLDWIESYNNKAPEKDKLEEDELEWILYQLELIANRRLRCKKDIRILPSLQDMERTFTDSIAPLRRKVKCVYPYWKECRVKRNGGAMAPIVMTEPANSQEEDNPYVCFRRRELKPIRKTRRTDAKSLEKCDQLHLNLCKATNVLQNCQKFEKRKFAFITNERDKFTTKAMVKEMGRELGIDDPIAGKPPKKKQRKLSQASSEKVRKTQQQQSTSQTQIQETRSYWIDATDDIFEPYKKHQPIEYYSIYYPSDEEEAASSDEEFIELPRRIAFRTRIGRGGRVLTDRRGFWSHHNNNCSKSHSKTGKSRFKFRYDDCDESEIFSDEDTNYSDMMQIDENDYKESPIKFTLLNEKDVSDLYINGNGNNGGGGGNEVNGVRNVVVNGVTSVNNGVTISNNVFPQRQVSRVQQQLHAQAQAQLARLPTIHLHTLRGTPQNPGVVGGMVGMNPTSNVRNNIPISSLAVNNNMTRNMQPMMIRGGVPVNVTNSVAMNQSQGINNAHIAAASANNSLVNNSSLQSATSPMVRGAVAQMIRGPITTNKPPQQQFNGVRNIPQNGFQPTPIQIQQTQMQLPNHHQIMPSQMRPGPQHIRGNNLHLPGAWFMLGF</sequence>
<evidence type="ECO:0000256" key="6">
    <source>
        <dbReference type="ARBA" id="ARBA00025513"/>
    </source>
</evidence>
<evidence type="ECO:0000256" key="1">
    <source>
        <dbReference type="ARBA" id="ARBA00004123"/>
    </source>
</evidence>
<comment type="function">
    <text evidence="6">Component of the NuA4 histone acetyltransferase complex which is involved in transcriptional activation of selected genes principally by acetylation of nucleosomal histone H4 and H2A. The NuA4 complex is also involved in DNA repair. Involved in gene silencing by neighboring heterochromatin, blockage of the silencing spreading along the chromosome, and required for cell cycle progression through G2/M.</text>
</comment>
<evidence type="ECO:0000256" key="7">
    <source>
        <dbReference type="RuleBase" id="RU361124"/>
    </source>
</evidence>
<evidence type="ECO:0000313" key="10">
    <source>
        <dbReference type="EMBL" id="CAG8518979.1"/>
    </source>
</evidence>
<dbReference type="InterPro" id="IPR019542">
    <property type="entry name" value="Enhancer_polycomb-like_N"/>
</dbReference>
<feature type="domain" description="Enhancer of polycomb-like N-terminal" evidence="9">
    <location>
        <begin position="14"/>
        <end position="161"/>
    </location>
</feature>
<dbReference type="Pfam" id="PF10513">
    <property type="entry name" value="EPL1"/>
    <property type="match status" value="1"/>
</dbReference>
<keyword evidence="3 7" id="KW-0805">Transcription regulation</keyword>
<dbReference type="AlphaFoldDB" id="A0A9N9A429"/>
<keyword evidence="4 7" id="KW-0804">Transcription</keyword>
<evidence type="ECO:0000313" key="11">
    <source>
        <dbReference type="Proteomes" id="UP000789508"/>
    </source>
</evidence>
<accession>A0A9N9A429</accession>
<reference evidence="10" key="1">
    <citation type="submission" date="2021-06" db="EMBL/GenBank/DDBJ databases">
        <authorList>
            <person name="Kallberg Y."/>
            <person name="Tangrot J."/>
            <person name="Rosling A."/>
        </authorList>
    </citation>
    <scope>NUCLEOTIDE SEQUENCE</scope>
    <source>
        <strain evidence="10">FL130A</strain>
    </source>
</reference>
<evidence type="ECO:0000256" key="2">
    <source>
        <dbReference type="ARBA" id="ARBA00008035"/>
    </source>
</evidence>
<dbReference type="Proteomes" id="UP000789508">
    <property type="component" value="Unassembled WGS sequence"/>
</dbReference>
<keyword evidence="11" id="KW-1185">Reference proteome</keyword>
<evidence type="ECO:0000259" key="9">
    <source>
        <dbReference type="Pfam" id="PF10513"/>
    </source>
</evidence>
<evidence type="ECO:0000256" key="5">
    <source>
        <dbReference type="ARBA" id="ARBA00023242"/>
    </source>
</evidence>
<evidence type="ECO:0000256" key="3">
    <source>
        <dbReference type="ARBA" id="ARBA00023015"/>
    </source>
</evidence>
<organism evidence="10 11">
    <name type="scientific">Ambispora leptoticha</name>
    <dbReference type="NCBI Taxonomy" id="144679"/>
    <lineage>
        <taxon>Eukaryota</taxon>
        <taxon>Fungi</taxon>
        <taxon>Fungi incertae sedis</taxon>
        <taxon>Mucoromycota</taxon>
        <taxon>Glomeromycotina</taxon>
        <taxon>Glomeromycetes</taxon>
        <taxon>Archaeosporales</taxon>
        <taxon>Ambisporaceae</taxon>
        <taxon>Ambispora</taxon>
    </lineage>
</organism>
<evidence type="ECO:0000256" key="8">
    <source>
        <dbReference type="SAM" id="MobiDB-lite"/>
    </source>
</evidence>
<gene>
    <name evidence="10" type="ORF">ALEPTO_LOCUS4364</name>
</gene>
<protein>
    <recommendedName>
        <fullName evidence="7">Enhancer of polycomb-like protein</fullName>
    </recommendedName>
</protein>
<dbReference type="InterPro" id="IPR024943">
    <property type="entry name" value="Enhancer_polycomb"/>
</dbReference>
<dbReference type="PANTHER" id="PTHR14898">
    <property type="entry name" value="ENHANCER OF POLYCOMB"/>
    <property type="match status" value="1"/>
</dbReference>
<feature type="compositionally biased region" description="Low complexity" evidence="8">
    <location>
        <begin position="337"/>
        <end position="347"/>
    </location>
</feature>
<evidence type="ECO:0000256" key="4">
    <source>
        <dbReference type="ARBA" id="ARBA00023163"/>
    </source>
</evidence>
<dbReference type="GO" id="GO:0006357">
    <property type="term" value="P:regulation of transcription by RNA polymerase II"/>
    <property type="evidence" value="ECO:0007669"/>
    <property type="project" value="InterPro"/>
</dbReference>
<proteinExistence type="inferred from homology"/>
<comment type="subcellular location">
    <subcellularLocation>
        <location evidence="1 7">Nucleus</location>
    </subcellularLocation>
</comment>
<feature type="region of interest" description="Disordered" evidence="8">
    <location>
        <begin position="309"/>
        <end position="347"/>
    </location>
</feature>
<name>A0A9N9A429_9GLOM</name>